<evidence type="ECO:0008006" key="3">
    <source>
        <dbReference type="Google" id="ProtNLM"/>
    </source>
</evidence>
<dbReference type="AlphaFoldDB" id="A0ABD5VB50"/>
<proteinExistence type="predicted"/>
<protein>
    <recommendedName>
        <fullName evidence="3">PepSY domain-containing protein</fullName>
    </recommendedName>
</protein>
<dbReference type="EMBL" id="JBHSXQ010000004">
    <property type="protein sequence ID" value="MFC6906420.1"/>
    <property type="molecule type" value="Genomic_DNA"/>
</dbReference>
<reference evidence="1 2" key="1">
    <citation type="journal article" date="2019" name="Int. J. Syst. Evol. Microbiol.">
        <title>The Global Catalogue of Microorganisms (GCM) 10K type strain sequencing project: providing services to taxonomists for standard genome sequencing and annotation.</title>
        <authorList>
            <consortium name="The Broad Institute Genomics Platform"/>
            <consortium name="The Broad Institute Genome Sequencing Center for Infectious Disease"/>
            <person name="Wu L."/>
            <person name="Ma J."/>
        </authorList>
    </citation>
    <scope>NUCLEOTIDE SEQUENCE [LARGE SCALE GENOMIC DNA]</scope>
    <source>
        <strain evidence="1 2">CGMCC 1.3240</strain>
    </source>
</reference>
<evidence type="ECO:0000313" key="1">
    <source>
        <dbReference type="EMBL" id="MFC6906420.1"/>
    </source>
</evidence>
<keyword evidence="2" id="KW-1185">Reference proteome</keyword>
<dbReference type="RefSeq" id="WP_340604988.1">
    <property type="nucleotide sequence ID" value="NZ_JBBMXV010000004.1"/>
</dbReference>
<sequence>MSVDNADEATAVAEEALNEAGYEGASVGDAHQETSTWIVQADHEGTQLNVHIDADSGESEVAELGE</sequence>
<organism evidence="1 2">
    <name type="scientific">Halalkalicoccus tibetensis</name>
    <dbReference type="NCBI Taxonomy" id="175632"/>
    <lineage>
        <taxon>Archaea</taxon>
        <taxon>Methanobacteriati</taxon>
        <taxon>Methanobacteriota</taxon>
        <taxon>Stenosarchaea group</taxon>
        <taxon>Halobacteria</taxon>
        <taxon>Halobacteriales</taxon>
        <taxon>Halococcaceae</taxon>
        <taxon>Halalkalicoccus</taxon>
    </lineage>
</organism>
<evidence type="ECO:0000313" key="2">
    <source>
        <dbReference type="Proteomes" id="UP001596312"/>
    </source>
</evidence>
<name>A0ABD5VB50_9EURY</name>
<gene>
    <name evidence="1" type="ORF">ACFQGH_14585</name>
</gene>
<accession>A0ABD5VB50</accession>
<dbReference type="Proteomes" id="UP001596312">
    <property type="component" value="Unassembled WGS sequence"/>
</dbReference>
<comment type="caution">
    <text evidence="1">The sequence shown here is derived from an EMBL/GenBank/DDBJ whole genome shotgun (WGS) entry which is preliminary data.</text>
</comment>